<dbReference type="AlphaFoldDB" id="A0A1I3L4P4"/>
<dbReference type="RefSeq" id="WP_093886506.1">
    <property type="nucleotide sequence ID" value="NZ_FOQY01000005.1"/>
</dbReference>
<evidence type="ECO:0000313" key="2">
    <source>
        <dbReference type="EMBL" id="SFI79672.1"/>
    </source>
</evidence>
<accession>A0A1I3L4P4</accession>
<proteinExistence type="predicted"/>
<reference evidence="3" key="1">
    <citation type="submission" date="2016-10" db="EMBL/GenBank/DDBJ databases">
        <authorList>
            <person name="Varghese N."/>
            <person name="Submissions S."/>
        </authorList>
    </citation>
    <scope>NUCLEOTIDE SEQUENCE [LARGE SCALE GENOMIC DNA]</scope>
    <source>
        <strain evidence="3">CGMCC 4.2126</strain>
    </source>
</reference>
<evidence type="ECO:0000256" key="1">
    <source>
        <dbReference type="SAM" id="MobiDB-lite"/>
    </source>
</evidence>
<protein>
    <submittedName>
        <fullName evidence="2">Uncharacterized protein</fullName>
    </submittedName>
</protein>
<feature type="region of interest" description="Disordered" evidence="1">
    <location>
        <begin position="85"/>
        <end position="135"/>
    </location>
</feature>
<name>A0A1I3L4P4_9ACTN</name>
<dbReference type="GeneID" id="96297552"/>
<gene>
    <name evidence="2" type="ORF">SAMN05216275_10512</name>
</gene>
<feature type="compositionally biased region" description="Pro residues" evidence="1">
    <location>
        <begin position="92"/>
        <end position="101"/>
    </location>
</feature>
<evidence type="ECO:0000313" key="3">
    <source>
        <dbReference type="Proteomes" id="UP000199111"/>
    </source>
</evidence>
<sequence>MTSEELAQEIMSAVVAVQARILGVGKAQYDEGSQQKFELMSLQELVQYAMEEVEDGIAYNVMLRYKLTLLKEAVDQAFTGYATNTAKHAKPAAPPVPPSEPAPVSVHAPNYTSWPSAFDAPLRTPADPGYGRGLR</sequence>
<keyword evidence="3" id="KW-1185">Reference proteome</keyword>
<organism evidence="2 3">
    <name type="scientific">Streptosporangium canum</name>
    <dbReference type="NCBI Taxonomy" id="324952"/>
    <lineage>
        <taxon>Bacteria</taxon>
        <taxon>Bacillati</taxon>
        <taxon>Actinomycetota</taxon>
        <taxon>Actinomycetes</taxon>
        <taxon>Streptosporangiales</taxon>
        <taxon>Streptosporangiaceae</taxon>
        <taxon>Streptosporangium</taxon>
    </lineage>
</organism>
<dbReference type="Proteomes" id="UP000199111">
    <property type="component" value="Unassembled WGS sequence"/>
</dbReference>
<dbReference type="EMBL" id="FOQY01000005">
    <property type="protein sequence ID" value="SFI79672.1"/>
    <property type="molecule type" value="Genomic_DNA"/>
</dbReference>